<evidence type="ECO:0000256" key="1">
    <source>
        <dbReference type="SAM" id="SignalP"/>
    </source>
</evidence>
<feature type="chain" id="PRO_5026042933" evidence="1">
    <location>
        <begin position="25"/>
        <end position="204"/>
    </location>
</feature>
<keyword evidence="3" id="KW-1185">Reference proteome</keyword>
<sequence>MKVVLTFIGCFLGTLISLAPEALTAPTSLDYDSVRDLYEGLLRASHPDWDHRLVRKDNRNPQFRLRFGRRSDPALLRFRPAGPHRGFPIQGASFLSTSITLRAVGQFSLETKTNVLALFVSSPKAASGQIKLFKEAAELVKGVGTMILVDCSGKPRVSFRFQGTGPNYGWATLENPASLSQRILESATAYRLRRVDDMPNDDCG</sequence>
<gene>
    <name evidence="2" type="ORF">NTEN_LOCUS21510</name>
</gene>
<reference evidence="2 3" key="1">
    <citation type="submission" date="2020-02" db="EMBL/GenBank/DDBJ databases">
        <authorList>
            <person name="Ferguson B K."/>
        </authorList>
    </citation>
    <scope>NUCLEOTIDE SEQUENCE [LARGE SCALE GENOMIC DNA]</scope>
</reference>
<proteinExistence type="predicted"/>
<dbReference type="EMBL" id="CADCXU010031515">
    <property type="protein sequence ID" value="CAB0017512.1"/>
    <property type="molecule type" value="Genomic_DNA"/>
</dbReference>
<dbReference type="AlphaFoldDB" id="A0A6H5HK48"/>
<protein>
    <submittedName>
        <fullName evidence="2">Uncharacterized protein</fullName>
    </submittedName>
</protein>
<organism evidence="2 3">
    <name type="scientific">Nesidiocoris tenuis</name>
    <dbReference type="NCBI Taxonomy" id="355587"/>
    <lineage>
        <taxon>Eukaryota</taxon>
        <taxon>Metazoa</taxon>
        <taxon>Ecdysozoa</taxon>
        <taxon>Arthropoda</taxon>
        <taxon>Hexapoda</taxon>
        <taxon>Insecta</taxon>
        <taxon>Pterygota</taxon>
        <taxon>Neoptera</taxon>
        <taxon>Paraneoptera</taxon>
        <taxon>Hemiptera</taxon>
        <taxon>Heteroptera</taxon>
        <taxon>Panheteroptera</taxon>
        <taxon>Cimicomorpha</taxon>
        <taxon>Miridae</taxon>
        <taxon>Dicyphina</taxon>
        <taxon>Nesidiocoris</taxon>
    </lineage>
</organism>
<dbReference type="Proteomes" id="UP000479000">
    <property type="component" value="Unassembled WGS sequence"/>
</dbReference>
<dbReference type="OrthoDB" id="6364308at2759"/>
<evidence type="ECO:0000313" key="2">
    <source>
        <dbReference type="EMBL" id="CAB0017512.1"/>
    </source>
</evidence>
<feature type="signal peptide" evidence="1">
    <location>
        <begin position="1"/>
        <end position="24"/>
    </location>
</feature>
<keyword evidence="1" id="KW-0732">Signal</keyword>
<name>A0A6H5HK48_9HEMI</name>
<dbReference type="Gene3D" id="3.40.30.10">
    <property type="entry name" value="Glutaredoxin"/>
    <property type="match status" value="1"/>
</dbReference>
<accession>A0A6H5HK48</accession>
<evidence type="ECO:0000313" key="3">
    <source>
        <dbReference type="Proteomes" id="UP000479000"/>
    </source>
</evidence>